<gene>
    <name evidence="1" type="ORF">OUY22_04110</name>
</gene>
<protein>
    <submittedName>
        <fullName evidence="1">HAD family phosphatase</fullName>
    </submittedName>
</protein>
<accession>A0ABT4S612</accession>
<keyword evidence="2" id="KW-1185">Reference proteome</keyword>
<dbReference type="Pfam" id="PF00702">
    <property type="entry name" value="Hydrolase"/>
    <property type="match status" value="1"/>
</dbReference>
<dbReference type="PANTHER" id="PTHR43611:SF3">
    <property type="entry name" value="FLAVIN MONONUCLEOTIDE HYDROLASE 1, CHLOROPLATIC"/>
    <property type="match status" value="1"/>
</dbReference>
<dbReference type="InterPro" id="IPR023214">
    <property type="entry name" value="HAD_sf"/>
</dbReference>
<proteinExistence type="predicted"/>
<dbReference type="SFLD" id="SFLDG01129">
    <property type="entry name" value="C1.5:_HAD__Beta-PGM__Phosphata"/>
    <property type="match status" value="1"/>
</dbReference>
<dbReference type="PRINTS" id="PR00413">
    <property type="entry name" value="HADHALOGNASE"/>
</dbReference>
<dbReference type="CDD" id="cd02603">
    <property type="entry name" value="HAD_sEH-N_like"/>
    <property type="match status" value="1"/>
</dbReference>
<dbReference type="PANTHER" id="PTHR43611">
    <property type="entry name" value="ALPHA-D-GLUCOSE 1-PHOSPHATE PHOSPHATASE"/>
    <property type="match status" value="1"/>
</dbReference>
<dbReference type="SFLD" id="SFLDS00003">
    <property type="entry name" value="Haloacid_Dehalogenase"/>
    <property type="match status" value="1"/>
</dbReference>
<dbReference type="Proteomes" id="UP001144036">
    <property type="component" value="Unassembled WGS sequence"/>
</dbReference>
<dbReference type="SUPFAM" id="SSF56784">
    <property type="entry name" value="HAD-like"/>
    <property type="match status" value="1"/>
</dbReference>
<evidence type="ECO:0000313" key="1">
    <source>
        <dbReference type="EMBL" id="MDA0632590.1"/>
    </source>
</evidence>
<comment type="caution">
    <text evidence="1">The sequence shown here is derived from an EMBL/GenBank/DDBJ whole genome shotgun (WGS) entry which is preliminary data.</text>
</comment>
<dbReference type="EMBL" id="JAPNNL010000009">
    <property type="protein sequence ID" value="MDA0632590.1"/>
    <property type="molecule type" value="Genomic_DNA"/>
</dbReference>
<organism evidence="1 2">
    <name type="scientific">Nonomuraea corallina</name>
    <dbReference type="NCBI Taxonomy" id="2989783"/>
    <lineage>
        <taxon>Bacteria</taxon>
        <taxon>Bacillati</taxon>
        <taxon>Actinomycetota</taxon>
        <taxon>Actinomycetes</taxon>
        <taxon>Streptosporangiales</taxon>
        <taxon>Streptosporangiaceae</taxon>
        <taxon>Nonomuraea</taxon>
    </lineage>
</organism>
<evidence type="ECO:0000313" key="2">
    <source>
        <dbReference type="Proteomes" id="UP001144036"/>
    </source>
</evidence>
<reference evidence="1" key="1">
    <citation type="submission" date="2022-11" db="EMBL/GenBank/DDBJ databases">
        <title>Nonomuraea corallina sp. nov., a new species of the genus Nonomuraea isolated from sea side sediment in Thai sea.</title>
        <authorList>
            <person name="Ngamcharungchit C."/>
            <person name="Matsumoto A."/>
            <person name="Suriyachadkun C."/>
            <person name="Panbangred W."/>
            <person name="Inahashi Y."/>
            <person name="Intra B."/>
        </authorList>
    </citation>
    <scope>NUCLEOTIDE SEQUENCE</scope>
    <source>
        <strain evidence="1">MCN248</strain>
    </source>
</reference>
<dbReference type="InterPro" id="IPR006439">
    <property type="entry name" value="HAD-SF_hydro_IA"/>
</dbReference>
<sequence length="196" mass="21022">MRWILFDYGNVLSLAQPAAEAEAMARAVGADPAAFLRGYWEHRLEFDRGSLTPAEYWAGAAGRPVSGADLDRLIAMDVASWSHPDEGSLAILRELLEQGRDVALLSNAPACVADGLDKLPWVAAIPRRYYSARLGLVKPDPRIYAHVAAELAADPADVLFVDDRADNVAGARDAGMRAVQYTDAAALRAFLESGGG</sequence>
<name>A0ABT4S612_9ACTN</name>
<dbReference type="InterPro" id="IPR036412">
    <property type="entry name" value="HAD-like_sf"/>
</dbReference>
<dbReference type="NCBIfam" id="TIGR01509">
    <property type="entry name" value="HAD-SF-IA-v3"/>
    <property type="match status" value="1"/>
</dbReference>
<dbReference type="Gene3D" id="3.40.50.1000">
    <property type="entry name" value="HAD superfamily/HAD-like"/>
    <property type="match status" value="1"/>
</dbReference>
<dbReference type="RefSeq" id="WP_270153365.1">
    <property type="nucleotide sequence ID" value="NZ_JAPNNL010000009.1"/>
</dbReference>